<dbReference type="InterPro" id="IPR013730">
    <property type="entry name" value="Fyv7/TAP26"/>
</dbReference>
<dbReference type="EMBL" id="HACG01013155">
    <property type="protein sequence ID" value="CEK60020.1"/>
    <property type="molecule type" value="Transcribed_RNA"/>
</dbReference>
<proteinExistence type="predicted"/>
<gene>
    <name evidence="2" type="primary">ORF38174</name>
</gene>
<feature type="compositionally biased region" description="Basic residues" evidence="1">
    <location>
        <begin position="149"/>
        <end position="163"/>
    </location>
</feature>
<protein>
    <recommendedName>
        <fullName evidence="3">Thyroid transcription factor 1-associated protein 26</fullName>
    </recommendedName>
</protein>
<feature type="non-terminal residue" evidence="2">
    <location>
        <position position="1"/>
    </location>
</feature>
<dbReference type="AlphaFoldDB" id="A0A0B6YX23"/>
<name>A0A0B6YX23_9EUPU</name>
<evidence type="ECO:0000256" key="1">
    <source>
        <dbReference type="SAM" id="MobiDB-lite"/>
    </source>
</evidence>
<evidence type="ECO:0008006" key="3">
    <source>
        <dbReference type="Google" id="ProtNLM"/>
    </source>
</evidence>
<evidence type="ECO:0000313" key="2">
    <source>
        <dbReference type="EMBL" id="CEK60020.1"/>
    </source>
</evidence>
<accession>A0A0B6YX23</accession>
<sequence>YIHYQTDNKQKFDVILRFYRFNTFSSNTTTSRMNKQKKDTGSFKTFLGNQKEGQGFADKRKKKAAYEYLKLLKKEKIRAEKVEGKAAPKHAHLAFLHTQQRNPKSIKKAHTYTAAEKFAKKQQEEKEKKQTESERIKKEKDAAMDSYRDRKKKQHLKLCKKTSKGQPVMRFQMEVLLEKIKKGKSEHS</sequence>
<feature type="compositionally biased region" description="Basic and acidic residues" evidence="1">
    <location>
        <begin position="118"/>
        <end position="148"/>
    </location>
</feature>
<organism evidence="2">
    <name type="scientific">Arion vulgaris</name>
    <dbReference type="NCBI Taxonomy" id="1028688"/>
    <lineage>
        <taxon>Eukaryota</taxon>
        <taxon>Metazoa</taxon>
        <taxon>Spiralia</taxon>
        <taxon>Lophotrochozoa</taxon>
        <taxon>Mollusca</taxon>
        <taxon>Gastropoda</taxon>
        <taxon>Heterobranchia</taxon>
        <taxon>Euthyneura</taxon>
        <taxon>Panpulmonata</taxon>
        <taxon>Eupulmonata</taxon>
        <taxon>Stylommatophora</taxon>
        <taxon>Helicina</taxon>
        <taxon>Arionoidea</taxon>
        <taxon>Arionidae</taxon>
        <taxon>Arion</taxon>
    </lineage>
</organism>
<dbReference type="Pfam" id="PF08524">
    <property type="entry name" value="rRNA_processing"/>
    <property type="match status" value="1"/>
</dbReference>
<reference evidence="2" key="1">
    <citation type="submission" date="2014-12" db="EMBL/GenBank/DDBJ databases">
        <title>Insight into the proteome of Arion vulgaris.</title>
        <authorList>
            <person name="Aradska J."/>
            <person name="Bulat T."/>
            <person name="Smidak R."/>
            <person name="Sarate P."/>
            <person name="Gangsoo J."/>
            <person name="Sialana F."/>
            <person name="Bilban M."/>
            <person name="Lubec G."/>
        </authorList>
    </citation>
    <scope>NUCLEOTIDE SEQUENCE</scope>
    <source>
        <tissue evidence="2">Skin</tissue>
    </source>
</reference>
<feature type="region of interest" description="Disordered" evidence="1">
    <location>
        <begin position="118"/>
        <end position="164"/>
    </location>
</feature>